<sequence>MHVLVIGGGMAGLSAAVVLRKSMPDLHITLAEPKAYIEIPWAAIRALFDRAVADANLMDLAAWATKHGVTHVRSTILSLSLVSAKLATGETIPFDVCLVATGARTKIPALGRELVGEGTLSERREMHVREGKQLLEASSVLIIGGGAIGTELAGDLAAYAKQQDKNVAITLVHAGEHLVPELNPAGAAKVKTKLEKLGVRVVLNERAVEENGAWTLGKSGERLEAERVLEAVGIQPSTAFFKQGLLAACLDEAGWVKVDDYFRVHASDGKIFAVGDCCTALTNTAPNAFNNKKVVAGNIISTLKAIEEKEPLDALNAKMKRKRPAPSVFVVTTGPKSGVARTAIGNDYVLLPALKNKTMLTFKAKSEIGV</sequence>
<dbReference type="STRING" id="2769.S0F2V2"/>
<dbReference type="Pfam" id="PF07992">
    <property type="entry name" value="Pyr_redox_2"/>
    <property type="match status" value="1"/>
</dbReference>
<dbReference type="GO" id="GO:0005737">
    <property type="term" value="C:cytoplasm"/>
    <property type="evidence" value="ECO:0007669"/>
    <property type="project" value="TreeGrafter"/>
</dbReference>
<accession>S0F2V2</accession>
<dbReference type="InterPro" id="IPR023753">
    <property type="entry name" value="FAD/NAD-binding_dom"/>
</dbReference>
<dbReference type="PANTHER" id="PTHR43735">
    <property type="entry name" value="APOPTOSIS-INDUCING FACTOR 1"/>
    <property type="match status" value="1"/>
</dbReference>
<dbReference type="Gramene" id="CDF77461">
    <property type="protein sequence ID" value="CDF77461"/>
    <property type="gene ID" value="CHC_T00007960001"/>
</dbReference>
<dbReference type="KEGG" id="ccp:CHC_T00007960001"/>
<organism evidence="6 7">
    <name type="scientific">Chondrus crispus</name>
    <name type="common">Carrageen Irish moss</name>
    <name type="synonym">Polymorpha crispa</name>
    <dbReference type="NCBI Taxonomy" id="2769"/>
    <lineage>
        <taxon>Eukaryota</taxon>
        <taxon>Rhodophyta</taxon>
        <taxon>Florideophyceae</taxon>
        <taxon>Rhodymeniophycidae</taxon>
        <taxon>Gigartinales</taxon>
        <taxon>Gigartinaceae</taxon>
        <taxon>Chondrus</taxon>
    </lineage>
</organism>
<dbReference type="PANTHER" id="PTHR43735:SF3">
    <property type="entry name" value="FERROPTOSIS SUPPRESSOR PROTEIN 1"/>
    <property type="match status" value="1"/>
</dbReference>
<comment type="similarity">
    <text evidence="1">Belongs to the FAD-dependent oxidoreductase family.</text>
</comment>
<dbReference type="PRINTS" id="PR00469">
    <property type="entry name" value="PNDRDTASEII"/>
</dbReference>
<gene>
    <name evidence="6" type="ORF">CHC_T00007960001</name>
</gene>
<dbReference type="InterPro" id="IPR036188">
    <property type="entry name" value="FAD/NAD-bd_sf"/>
</dbReference>
<reference evidence="7" key="1">
    <citation type="journal article" date="2013" name="Proc. Natl. Acad. Sci. U.S.A.">
        <title>Genome structure and metabolic features in the red seaweed Chondrus crispus shed light on evolution of the Archaeplastida.</title>
        <authorList>
            <person name="Collen J."/>
            <person name="Porcel B."/>
            <person name="Carre W."/>
            <person name="Ball S.G."/>
            <person name="Chaparro C."/>
            <person name="Tonon T."/>
            <person name="Barbeyron T."/>
            <person name="Michel G."/>
            <person name="Noel B."/>
            <person name="Valentin K."/>
            <person name="Elias M."/>
            <person name="Artiguenave F."/>
            <person name="Arun A."/>
            <person name="Aury J.M."/>
            <person name="Barbosa-Neto J.F."/>
            <person name="Bothwell J.H."/>
            <person name="Bouget F.Y."/>
            <person name="Brillet L."/>
            <person name="Cabello-Hurtado F."/>
            <person name="Capella-Gutierrez S."/>
            <person name="Charrier B."/>
            <person name="Cladiere L."/>
            <person name="Cock J.M."/>
            <person name="Coelho S.M."/>
            <person name="Colleoni C."/>
            <person name="Czjzek M."/>
            <person name="Da Silva C."/>
            <person name="Delage L."/>
            <person name="Denoeud F."/>
            <person name="Deschamps P."/>
            <person name="Dittami S.M."/>
            <person name="Gabaldon T."/>
            <person name="Gachon C.M."/>
            <person name="Groisillier A."/>
            <person name="Herve C."/>
            <person name="Jabbari K."/>
            <person name="Katinka M."/>
            <person name="Kloareg B."/>
            <person name="Kowalczyk N."/>
            <person name="Labadie K."/>
            <person name="Leblanc C."/>
            <person name="Lopez P.J."/>
            <person name="McLachlan D.H."/>
            <person name="Meslet-Cladiere L."/>
            <person name="Moustafa A."/>
            <person name="Nehr Z."/>
            <person name="Nyvall Collen P."/>
            <person name="Panaud O."/>
            <person name="Partensky F."/>
            <person name="Poulain J."/>
            <person name="Rensing S.A."/>
            <person name="Rousvoal S."/>
            <person name="Samson G."/>
            <person name="Symeonidi A."/>
            <person name="Weissenbach J."/>
            <person name="Zambounis A."/>
            <person name="Wincker P."/>
            <person name="Boyen C."/>
        </authorList>
    </citation>
    <scope>NUCLEOTIDE SEQUENCE [LARGE SCALE GENOMIC DNA]</scope>
    <source>
        <strain evidence="7">cv. Stackhouse</strain>
    </source>
</reference>
<dbReference type="RefSeq" id="XP_005712335.1">
    <property type="nucleotide sequence ID" value="XM_005712278.1"/>
</dbReference>
<dbReference type="GeneID" id="17320035"/>
<dbReference type="EMBL" id="HG001523">
    <property type="protein sequence ID" value="CDF77461.1"/>
    <property type="molecule type" value="Genomic_DNA"/>
</dbReference>
<keyword evidence="4" id="KW-0560">Oxidoreductase</keyword>
<feature type="domain" description="FAD/NAD(P)-binding" evidence="5">
    <location>
        <begin position="1"/>
        <end position="289"/>
    </location>
</feature>
<evidence type="ECO:0000256" key="1">
    <source>
        <dbReference type="ARBA" id="ARBA00006442"/>
    </source>
</evidence>
<evidence type="ECO:0000313" key="6">
    <source>
        <dbReference type="EMBL" id="CDF77461.1"/>
    </source>
</evidence>
<dbReference type="PRINTS" id="PR00368">
    <property type="entry name" value="FADPNR"/>
</dbReference>
<dbReference type="Proteomes" id="UP000012073">
    <property type="component" value="Unassembled WGS sequence"/>
</dbReference>
<evidence type="ECO:0000256" key="3">
    <source>
        <dbReference type="ARBA" id="ARBA00022827"/>
    </source>
</evidence>
<name>S0F2V2_CHOCR</name>
<dbReference type="SUPFAM" id="SSF51905">
    <property type="entry name" value="FAD/NAD(P)-binding domain"/>
    <property type="match status" value="1"/>
</dbReference>
<dbReference type="Gene3D" id="3.50.50.100">
    <property type="match status" value="1"/>
</dbReference>
<dbReference type="OMA" id="MAVTHQL"/>
<dbReference type="OrthoDB" id="4865at2759"/>
<dbReference type="GO" id="GO:0004174">
    <property type="term" value="F:electron-transferring-flavoprotein dehydrogenase activity"/>
    <property type="evidence" value="ECO:0007669"/>
    <property type="project" value="TreeGrafter"/>
</dbReference>
<evidence type="ECO:0000259" key="5">
    <source>
        <dbReference type="Pfam" id="PF07992"/>
    </source>
</evidence>
<dbReference type="AlphaFoldDB" id="S0F2V2"/>
<keyword evidence="7" id="KW-1185">Reference proteome</keyword>
<keyword evidence="3" id="KW-0274">FAD</keyword>
<evidence type="ECO:0000256" key="2">
    <source>
        <dbReference type="ARBA" id="ARBA00022630"/>
    </source>
</evidence>
<keyword evidence="2" id="KW-0285">Flavoprotein</keyword>
<dbReference type="PhylomeDB" id="S0F2V2"/>
<proteinExistence type="inferred from homology"/>
<protein>
    <recommendedName>
        <fullName evidence="5">FAD/NAD(P)-binding domain-containing protein</fullName>
    </recommendedName>
</protein>
<evidence type="ECO:0000313" key="7">
    <source>
        <dbReference type="Proteomes" id="UP000012073"/>
    </source>
</evidence>
<dbReference type="GO" id="GO:0050660">
    <property type="term" value="F:flavin adenine dinucleotide binding"/>
    <property type="evidence" value="ECO:0007669"/>
    <property type="project" value="TreeGrafter"/>
</dbReference>
<evidence type="ECO:0000256" key="4">
    <source>
        <dbReference type="ARBA" id="ARBA00023002"/>
    </source>
</evidence>